<dbReference type="EMBL" id="JBIBEG010000003">
    <property type="protein sequence ID" value="MFF5896746.1"/>
    <property type="molecule type" value="Genomic_DNA"/>
</dbReference>
<dbReference type="RefSeq" id="WP_387901163.1">
    <property type="nucleotide sequence ID" value="NZ_JBIBEG010000003.1"/>
</dbReference>
<protein>
    <submittedName>
        <fullName evidence="2">YncE family protein</fullName>
    </submittedName>
</protein>
<accession>A0ABW6X5L4</accession>
<dbReference type="SUPFAM" id="SSF50974">
    <property type="entry name" value="Nitrous oxide reductase, N-terminal domain"/>
    <property type="match status" value="1"/>
</dbReference>
<dbReference type="PANTHER" id="PTHR47197">
    <property type="entry name" value="PROTEIN NIRF"/>
    <property type="match status" value="1"/>
</dbReference>
<dbReference type="Gene3D" id="2.130.10.10">
    <property type="entry name" value="YVTN repeat-like/Quinoprotein amine dehydrogenase"/>
    <property type="match status" value="1"/>
</dbReference>
<dbReference type="InterPro" id="IPR011045">
    <property type="entry name" value="N2O_reductase_N"/>
</dbReference>
<feature type="chain" id="PRO_5045065579" evidence="1">
    <location>
        <begin position="33"/>
        <end position="356"/>
    </location>
</feature>
<dbReference type="InterPro" id="IPR015943">
    <property type="entry name" value="WD40/YVTN_repeat-like_dom_sf"/>
</dbReference>
<sequence>MASLNRRVRRVAATAVALVACSTLAPAGTATAGTGAPVSPHVTTVPLAQGLYQSAYSERNDVLWATASVGQPPAPTTGSRLLRIDPGTLKVEAAYTPPSDGTVEAVYGIDVDDEHNTLWVTNTRNNSVAVYSQRTGRHLATRLDVNHSREVVVDERRDIVWASSFSDGSLVAFDSRTFAEIRRVTVEGSGPTGLALDERTGTVYTADFTNSRIIQLAPGSSAPRLLPTGTGPLSISLSRDGRTAYTADQGSGTLSVVDLRSGTLRRSVPTGAGAKSVATEPCSGNVLVVNRLAAGVSVVDPRAGSVVETVATNAYPNHVKVAGHRTAYVLDKSASGPAGEDGLTRIRLRSGAHKGC</sequence>
<comment type="caution">
    <text evidence="2">The sequence shown here is derived from an EMBL/GenBank/DDBJ whole genome shotgun (WGS) entry which is preliminary data.</text>
</comment>
<gene>
    <name evidence="2" type="ORF">ACFY8O_12555</name>
</gene>
<reference evidence="2 3" key="1">
    <citation type="submission" date="2024-10" db="EMBL/GenBank/DDBJ databases">
        <title>The Natural Products Discovery Center: Release of the First 8490 Sequenced Strains for Exploring Actinobacteria Biosynthetic Diversity.</title>
        <authorList>
            <person name="Kalkreuter E."/>
            <person name="Kautsar S.A."/>
            <person name="Yang D."/>
            <person name="Bader C.D."/>
            <person name="Teijaro C.N."/>
            <person name="Fluegel L."/>
            <person name="Davis C.M."/>
            <person name="Simpson J.R."/>
            <person name="Lauterbach L."/>
            <person name="Steele A.D."/>
            <person name="Gui C."/>
            <person name="Meng S."/>
            <person name="Li G."/>
            <person name="Viehrig K."/>
            <person name="Ye F."/>
            <person name="Su P."/>
            <person name="Kiefer A.F."/>
            <person name="Nichols A."/>
            <person name="Cepeda A.J."/>
            <person name="Yan W."/>
            <person name="Fan B."/>
            <person name="Jiang Y."/>
            <person name="Adhikari A."/>
            <person name="Zheng C.-J."/>
            <person name="Schuster L."/>
            <person name="Cowan T.M."/>
            <person name="Smanski M.J."/>
            <person name="Chevrette M.G."/>
            <person name="De Carvalho L.P.S."/>
            <person name="Shen B."/>
        </authorList>
    </citation>
    <scope>NUCLEOTIDE SEQUENCE [LARGE SCALE GENOMIC DNA]</scope>
    <source>
        <strain evidence="2 3">NPDC012540</strain>
    </source>
</reference>
<dbReference type="Proteomes" id="UP001602322">
    <property type="component" value="Unassembled WGS sequence"/>
</dbReference>
<proteinExistence type="predicted"/>
<feature type="signal peptide" evidence="1">
    <location>
        <begin position="1"/>
        <end position="32"/>
    </location>
</feature>
<dbReference type="PROSITE" id="PS51257">
    <property type="entry name" value="PROKAR_LIPOPROTEIN"/>
    <property type="match status" value="1"/>
</dbReference>
<evidence type="ECO:0000256" key="1">
    <source>
        <dbReference type="SAM" id="SignalP"/>
    </source>
</evidence>
<organism evidence="2 3">
    <name type="scientific">Streptomyces argenteolus</name>
    <dbReference type="NCBI Taxonomy" id="67274"/>
    <lineage>
        <taxon>Bacteria</taxon>
        <taxon>Bacillati</taxon>
        <taxon>Actinomycetota</taxon>
        <taxon>Actinomycetes</taxon>
        <taxon>Kitasatosporales</taxon>
        <taxon>Streptomycetaceae</taxon>
        <taxon>Streptomyces</taxon>
    </lineage>
</organism>
<evidence type="ECO:0000313" key="3">
    <source>
        <dbReference type="Proteomes" id="UP001602322"/>
    </source>
</evidence>
<evidence type="ECO:0000313" key="2">
    <source>
        <dbReference type="EMBL" id="MFF5896746.1"/>
    </source>
</evidence>
<dbReference type="PANTHER" id="PTHR47197:SF3">
    <property type="entry name" value="DIHYDRO-HEME D1 DEHYDROGENASE"/>
    <property type="match status" value="1"/>
</dbReference>
<name>A0ABW6X5L4_9ACTN</name>
<keyword evidence="3" id="KW-1185">Reference proteome</keyword>
<dbReference type="InterPro" id="IPR051200">
    <property type="entry name" value="Host-pathogen_enzymatic-act"/>
</dbReference>
<keyword evidence="1" id="KW-0732">Signal</keyword>